<dbReference type="PANTHER" id="PTHR35895">
    <property type="entry name" value="CHROMOSOME 16, WHOLE GENOME SHOTGUN SEQUENCE"/>
    <property type="match status" value="1"/>
</dbReference>
<dbReference type="Proteomes" id="UP000452235">
    <property type="component" value="Unassembled WGS sequence"/>
</dbReference>
<dbReference type="PANTHER" id="PTHR35895:SF2">
    <property type="match status" value="1"/>
</dbReference>
<sequence>MAVGDFYKASQRALGSNRGAMDPSEEKKSKGIARSAGVDVEHLESVSVDEKPGRIRATNQKVKRHLRRFWCCYLIGGIVFLAIFLPLFFIYAIPAIAQRIVDDTSLPVYSANIIDPTPDTVTFSIDTALTVPAGLKVKTQPIALNLFNRAVKPMVTYLTVNLPSYTLDGHTKMHVTQADTKIQDMDQWVDALNTAVYNKNFTLSAKGSTVAHLGALKADLTLDKDIKLAGLDQLSGFSIPSARLVIPAEDDGTNLRGTAVLPNHSVVTFALGNVTLNLQSKDLVIGHALIQNVVLRPGNNTVDLSGRLEISTVLSNLGQILENSAEAIREGNIELSATGNQTIYNGQHIPYFERVLNNLTLTTRVSIMKLLLDTVQGFLSGNGASLLSHIGSMGNDLSNITNILGNSTS</sequence>
<reference evidence="1 2" key="1">
    <citation type="submission" date="2020-01" db="EMBL/GenBank/DDBJ databases">
        <title>Aspergillus terreus IFO 6365 whole genome shotgun sequence.</title>
        <authorList>
            <person name="Kanamasa S."/>
            <person name="Takahashi H."/>
        </authorList>
    </citation>
    <scope>NUCLEOTIDE SEQUENCE [LARGE SCALE GENOMIC DNA]</scope>
    <source>
        <strain evidence="1 2">IFO 6365</strain>
    </source>
</reference>
<name>A0A5M3Z545_ASPTE</name>
<evidence type="ECO:0000313" key="1">
    <source>
        <dbReference type="EMBL" id="GFF17938.1"/>
    </source>
</evidence>
<dbReference type="AlphaFoldDB" id="A0A5M3Z545"/>
<proteinExistence type="predicted"/>
<gene>
    <name evidence="1" type="ORF">ATEIFO6365_0007048700</name>
</gene>
<dbReference type="GO" id="GO:0000329">
    <property type="term" value="C:fungal-type vacuole membrane"/>
    <property type="evidence" value="ECO:0007669"/>
    <property type="project" value="InterPro"/>
</dbReference>
<evidence type="ECO:0000313" key="2">
    <source>
        <dbReference type="Proteomes" id="UP000452235"/>
    </source>
</evidence>
<dbReference type="InterPro" id="IPR022185">
    <property type="entry name" value="DUF3712"/>
</dbReference>
<dbReference type="VEuPathDB" id="FungiDB:ATEG_06100"/>
<dbReference type="Pfam" id="PF12505">
    <property type="entry name" value="DUF3712"/>
    <property type="match status" value="1"/>
</dbReference>
<keyword evidence="2" id="KW-1185">Reference proteome</keyword>
<organism evidence="1 2">
    <name type="scientific">Aspergillus terreus</name>
    <dbReference type="NCBI Taxonomy" id="33178"/>
    <lineage>
        <taxon>Eukaryota</taxon>
        <taxon>Fungi</taxon>
        <taxon>Dikarya</taxon>
        <taxon>Ascomycota</taxon>
        <taxon>Pezizomycotina</taxon>
        <taxon>Eurotiomycetes</taxon>
        <taxon>Eurotiomycetidae</taxon>
        <taxon>Eurotiales</taxon>
        <taxon>Aspergillaceae</taxon>
        <taxon>Aspergillus</taxon>
        <taxon>Aspergillus subgen. Circumdati</taxon>
    </lineage>
</organism>
<protein>
    <submittedName>
        <fullName evidence="1">Uncharacterized protein</fullName>
    </submittedName>
</protein>
<accession>A0A5M3Z545</accession>
<comment type="caution">
    <text evidence="1">The sequence shown here is derived from an EMBL/GenBank/DDBJ whole genome shotgun (WGS) entry which is preliminary data.</text>
</comment>
<dbReference type="OrthoDB" id="10039566at2759"/>
<dbReference type="InterPro" id="IPR046368">
    <property type="entry name" value="Tag1"/>
</dbReference>
<dbReference type="EMBL" id="BLJY01000007">
    <property type="protein sequence ID" value="GFF17938.1"/>
    <property type="molecule type" value="Genomic_DNA"/>
</dbReference>